<reference evidence="4" key="1">
    <citation type="submission" date="2016-12" db="EMBL/GenBank/DDBJ databases">
        <authorList>
            <person name="Varghese N."/>
            <person name="Submissions S."/>
        </authorList>
    </citation>
    <scope>NUCLEOTIDE SEQUENCE [LARGE SCALE GENOMIC DNA]</scope>
    <source>
        <strain evidence="4">DSM 25035</strain>
    </source>
</reference>
<comment type="similarity">
    <text evidence="1">Belongs to the metallo-dependent hydrolases superfamily.</text>
</comment>
<dbReference type="GO" id="GO:0016787">
    <property type="term" value="F:hydrolase activity"/>
    <property type="evidence" value="ECO:0007669"/>
    <property type="project" value="InterPro"/>
</dbReference>
<dbReference type="AlphaFoldDB" id="A0A1M7ZD53"/>
<feature type="domain" description="Amidohydrolase-related" evidence="2">
    <location>
        <begin position="3"/>
        <end position="274"/>
    </location>
</feature>
<dbReference type="STRING" id="1073327.SAMN04488108_2274"/>
<sequence length="275" mass="31745">MKIDSHQHFWEYDPKRHEWIDESMKRIRRNFLPADLKPLLDDAGVEGCVAVQADESLRETDFLLDLADQNPWIKGVVGWADLGADNLNETLENYSSKAFLKGFREVLQGRDPEYMLREEFIRGIQTIGKAGYTYDILVFPHHLKATLELVKKCPEQAMVIDHLAKPYIKNGEWKDWKKDMSPIAERENILCKISGMVTEADWAKWTPETLLPYMEITLELFGPERCMYGSDWPVCLVAGEYEQIFSTVADFTSSLSDSEQKLILGETATQFYNLH</sequence>
<dbReference type="PANTHER" id="PTHR43569">
    <property type="entry name" value="AMIDOHYDROLASE"/>
    <property type="match status" value="1"/>
</dbReference>
<dbReference type="RefSeq" id="WP_073571928.1">
    <property type="nucleotide sequence ID" value="NZ_FRXN01000003.1"/>
</dbReference>
<organism evidence="3 4">
    <name type="scientific">Algoriphagus zhangzhouensis</name>
    <dbReference type="NCBI Taxonomy" id="1073327"/>
    <lineage>
        <taxon>Bacteria</taxon>
        <taxon>Pseudomonadati</taxon>
        <taxon>Bacteroidota</taxon>
        <taxon>Cytophagia</taxon>
        <taxon>Cytophagales</taxon>
        <taxon>Cyclobacteriaceae</taxon>
        <taxon>Algoriphagus</taxon>
    </lineage>
</organism>
<dbReference type="InterPro" id="IPR052350">
    <property type="entry name" value="Metallo-dep_Lactonases"/>
</dbReference>
<evidence type="ECO:0000313" key="4">
    <source>
        <dbReference type="Proteomes" id="UP000184609"/>
    </source>
</evidence>
<dbReference type="InterPro" id="IPR006680">
    <property type="entry name" value="Amidohydro-rel"/>
</dbReference>
<evidence type="ECO:0000256" key="1">
    <source>
        <dbReference type="ARBA" id="ARBA00038310"/>
    </source>
</evidence>
<name>A0A1M7ZD53_9BACT</name>
<dbReference type="Proteomes" id="UP000184609">
    <property type="component" value="Unassembled WGS sequence"/>
</dbReference>
<proteinExistence type="inferred from homology"/>
<accession>A0A1M7ZD53</accession>
<dbReference type="OrthoDB" id="5450317at2"/>
<dbReference type="EMBL" id="FRXN01000003">
    <property type="protein sequence ID" value="SHO62729.1"/>
    <property type="molecule type" value="Genomic_DNA"/>
</dbReference>
<dbReference type="Gene3D" id="3.20.20.140">
    <property type="entry name" value="Metal-dependent hydrolases"/>
    <property type="match status" value="1"/>
</dbReference>
<evidence type="ECO:0000313" key="3">
    <source>
        <dbReference type="EMBL" id="SHO62729.1"/>
    </source>
</evidence>
<protein>
    <submittedName>
        <fullName evidence="3">L-fuconolactonase</fullName>
    </submittedName>
</protein>
<dbReference type="SUPFAM" id="SSF51556">
    <property type="entry name" value="Metallo-dependent hydrolases"/>
    <property type="match status" value="1"/>
</dbReference>
<gene>
    <name evidence="3" type="ORF">SAMN04488108_2274</name>
</gene>
<evidence type="ECO:0000259" key="2">
    <source>
        <dbReference type="Pfam" id="PF04909"/>
    </source>
</evidence>
<keyword evidence="4" id="KW-1185">Reference proteome</keyword>
<dbReference type="Pfam" id="PF04909">
    <property type="entry name" value="Amidohydro_2"/>
    <property type="match status" value="1"/>
</dbReference>
<dbReference type="PANTHER" id="PTHR43569:SF2">
    <property type="entry name" value="AMIDOHYDROLASE-RELATED DOMAIN-CONTAINING PROTEIN"/>
    <property type="match status" value="1"/>
</dbReference>
<dbReference type="InterPro" id="IPR032466">
    <property type="entry name" value="Metal_Hydrolase"/>
</dbReference>